<evidence type="ECO:0000313" key="1">
    <source>
        <dbReference type="EMBL" id="SFN15265.1"/>
    </source>
</evidence>
<keyword evidence="2" id="KW-1185">Reference proteome</keyword>
<accession>A0A1I4WP09</accession>
<dbReference type="AlphaFoldDB" id="A0A1I4WP09"/>
<reference evidence="2" key="1">
    <citation type="submission" date="2016-10" db="EMBL/GenBank/DDBJ databases">
        <authorList>
            <person name="Varghese N."/>
            <person name="Submissions S."/>
        </authorList>
    </citation>
    <scope>NUCLEOTIDE SEQUENCE [LARGE SCALE GENOMIC DNA]</scope>
    <source>
        <strain evidence="2">Nm44</strain>
    </source>
</reference>
<dbReference type="EMBL" id="FOUB01000115">
    <property type="protein sequence ID" value="SFN15265.1"/>
    <property type="molecule type" value="Genomic_DNA"/>
</dbReference>
<evidence type="ECO:0000313" key="2">
    <source>
        <dbReference type="Proteomes" id="UP000183287"/>
    </source>
</evidence>
<protein>
    <submittedName>
        <fullName evidence="1">Uncharacterized protein</fullName>
    </submittedName>
</protein>
<proteinExistence type="predicted"/>
<organism evidence="1 2">
    <name type="scientific">Nitrosomonas communis</name>
    <dbReference type="NCBI Taxonomy" id="44574"/>
    <lineage>
        <taxon>Bacteria</taxon>
        <taxon>Pseudomonadati</taxon>
        <taxon>Pseudomonadota</taxon>
        <taxon>Betaproteobacteria</taxon>
        <taxon>Nitrosomonadales</taxon>
        <taxon>Nitrosomonadaceae</taxon>
        <taxon>Nitrosomonas</taxon>
    </lineage>
</organism>
<dbReference type="Proteomes" id="UP000183287">
    <property type="component" value="Unassembled WGS sequence"/>
</dbReference>
<name>A0A1I4WP09_9PROT</name>
<dbReference type="OrthoDB" id="8549971at2"/>
<gene>
    <name evidence="1" type="ORF">SAMN05421863_11159</name>
</gene>
<sequence length="118" mass="13219">MERPINLLVADIVATLDPNLREDFEERAAIVEFEANMERAHVECLALIDLLRRHPPVLIDVTLLKVEVNGTTQYLITSDLDLAHQLIADNGREEVDILDLANVLNLHYSGVAVLTPLK</sequence>
<dbReference type="RefSeq" id="WP_074907292.1">
    <property type="nucleotide sequence ID" value="NZ_FOUB01000115.1"/>
</dbReference>